<name>A0ACB9A009_ARCLA</name>
<accession>A0ACB9A009</accession>
<reference evidence="1 2" key="2">
    <citation type="journal article" date="2022" name="Mol. Ecol. Resour.">
        <title>The genomes of chicory, endive, great burdock and yacon provide insights into Asteraceae paleo-polyploidization history and plant inulin production.</title>
        <authorList>
            <person name="Fan W."/>
            <person name="Wang S."/>
            <person name="Wang H."/>
            <person name="Wang A."/>
            <person name="Jiang F."/>
            <person name="Liu H."/>
            <person name="Zhao H."/>
            <person name="Xu D."/>
            <person name="Zhang Y."/>
        </authorList>
    </citation>
    <scope>NUCLEOTIDE SEQUENCE [LARGE SCALE GENOMIC DNA]</scope>
    <source>
        <strain evidence="2">cv. Niubang</strain>
    </source>
</reference>
<organism evidence="1 2">
    <name type="scientific">Arctium lappa</name>
    <name type="common">Greater burdock</name>
    <name type="synonym">Lappa major</name>
    <dbReference type="NCBI Taxonomy" id="4217"/>
    <lineage>
        <taxon>Eukaryota</taxon>
        <taxon>Viridiplantae</taxon>
        <taxon>Streptophyta</taxon>
        <taxon>Embryophyta</taxon>
        <taxon>Tracheophyta</taxon>
        <taxon>Spermatophyta</taxon>
        <taxon>Magnoliopsida</taxon>
        <taxon>eudicotyledons</taxon>
        <taxon>Gunneridae</taxon>
        <taxon>Pentapetalae</taxon>
        <taxon>asterids</taxon>
        <taxon>campanulids</taxon>
        <taxon>Asterales</taxon>
        <taxon>Asteraceae</taxon>
        <taxon>Carduoideae</taxon>
        <taxon>Cardueae</taxon>
        <taxon>Arctiinae</taxon>
        <taxon>Arctium</taxon>
    </lineage>
</organism>
<comment type="caution">
    <text evidence="1">The sequence shown here is derived from an EMBL/GenBank/DDBJ whole genome shotgun (WGS) entry which is preliminary data.</text>
</comment>
<evidence type="ECO:0000313" key="1">
    <source>
        <dbReference type="EMBL" id="KAI3703167.1"/>
    </source>
</evidence>
<gene>
    <name evidence="1" type="ORF">L6452_28923</name>
</gene>
<evidence type="ECO:0000313" key="2">
    <source>
        <dbReference type="Proteomes" id="UP001055879"/>
    </source>
</evidence>
<sequence length="90" mass="10018">MAPPLPKLPSFLNIMSPYLPKNPSSSPTEEAIVVAERMEDEASATLFISTSPAAAVRRWRRMAVQPPLLPEILVFTMRKALLAKLDLKRC</sequence>
<proteinExistence type="predicted"/>
<keyword evidence="2" id="KW-1185">Reference proteome</keyword>
<reference evidence="2" key="1">
    <citation type="journal article" date="2022" name="Mol. Ecol. Resour.">
        <title>The genomes of chicory, endive, great burdock and yacon provide insights into Asteraceae palaeo-polyploidization history and plant inulin production.</title>
        <authorList>
            <person name="Fan W."/>
            <person name="Wang S."/>
            <person name="Wang H."/>
            <person name="Wang A."/>
            <person name="Jiang F."/>
            <person name="Liu H."/>
            <person name="Zhao H."/>
            <person name="Xu D."/>
            <person name="Zhang Y."/>
        </authorList>
    </citation>
    <scope>NUCLEOTIDE SEQUENCE [LARGE SCALE GENOMIC DNA]</scope>
    <source>
        <strain evidence="2">cv. Niubang</strain>
    </source>
</reference>
<dbReference type="EMBL" id="CM042055">
    <property type="protein sequence ID" value="KAI3703167.1"/>
    <property type="molecule type" value="Genomic_DNA"/>
</dbReference>
<dbReference type="Proteomes" id="UP001055879">
    <property type="component" value="Linkage Group LG09"/>
</dbReference>
<protein>
    <submittedName>
        <fullName evidence="1">Uncharacterized protein</fullName>
    </submittedName>
</protein>